<gene>
    <name evidence="9" type="ORF">J2Z65_004108</name>
</gene>
<dbReference type="InterPro" id="IPR029018">
    <property type="entry name" value="Hex-like_dom2"/>
</dbReference>
<keyword evidence="7" id="KW-0732">Signal</keyword>
<evidence type="ECO:0000259" key="8">
    <source>
        <dbReference type="PROSITE" id="PS51766"/>
    </source>
</evidence>
<feature type="domain" description="Dockerin" evidence="8">
    <location>
        <begin position="1040"/>
        <end position="1100"/>
    </location>
</feature>
<comment type="catalytic activity">
    <reaction evidence="1">
        <text>Hydrolysis of terminal non-reducing N-acetyl-D-hexosamine residues in N-acetyl-beta-D-hexosaminides.</text>
        <dbReference type="EC" id="3.2.1.52"/>
    </reaction>
</comment>
<name>A0ABS4I241_9BACL</name>
<dbReference type="SUPFAM" id="SSF49384">
    <property type="entry name" value="Carbohydrate-binding domain"/>
    <property type="match status" value="1"/>
</dbReference>
<dbReference type="Gene3D" id="3.30.379.10">
    <property type="entry name" value="Chitobiase/beta-hexosaminidase domain 2-like"/>
    <property type="match status" value="1"/>
</dbReference>
<organism evidence="9 10">
    <name type="scientific">Paenibacillus aceris</name>
    <dbReference type="NCBI Taxonomy" id="869555"/>
    <lineage>
        <taxon>Bacteria</taxon>
        <taxon>Bacillati</taxon>
        <taxon>Bacillota</taxon>
        <taxon>Bacilli</taxon>
        <taxon>Bacillales</taxon>
        <taxon>Paenibacillaceae</taxon>
        <taxon>Paenibacillus</taxon>
    </lineage>
</organism>
<dbReference type="Pfam" id="PF02838">
    <property type="entry name" value="Glyco_hydro_20b"/>
    <property type="match status" value="1"/>
</dbReference>
<reference evidence="9 10" key="1">
    <citation type="submission" date="2021-03" db="EMBL/GenBank/DDBJ databases">
        <title>Genomic Encyclopedia of Type Strains, Phase IV (KMG-IV): sequencing the most valuable type-strain genomes for metagenomic binning, comparative biology and taxonomic classification.</title>
        <authorList>
            <person name="Goeker M."/>
        </authorList>
    </citation>
    <scope>NUCLEOTIDE SEQUENCE [LARGE SCALE GENOMIC DNA]</scope>
    <source>
        <strain evidence="9 10">DSM 24950</strain>
    </source>
</reference>
<dbReference type="PANTHER" id="PTHR22600:SF57">
    <property type="entry name" value="BETA-N-ACETYLHEXOSAMINIDASE"/>
    <property type="match status" value="1"/>
</dbReference>
<dbReference type="SUPFAM" id="SSF55545">
    <property type="entry name" value="beta-N-acetylhexosaminidase-like domain"/>
    <property type="match status" value="1"/>
</dbReference>
<feature type="signal peptide" evidence="7">
    <location>
        <begin position="1"/>
        <end position="32"/>
    </location>
</feature>
<sequence>MKKVNPNKTFSMALVFSLLLNFVIGIPDTAKAATNTPAILPKPVSYTIGTGEFVITQSTSIYVAGNTAEETDEIYKIGQILANKLNVPTGFNISVIKSDKPQAGNIYLTTMGGTSSQGNEGYDLNATTDKVTLTAYKPEGIFRGNQTLIQLLPADIEKSAVSSGVQWVIPSSTISDKPTYSYRGLMIDVARHFFPVDQIKRQIDLASQYKINKIHLHLTDDQGWRIEIKSRPDLTLIGSTTQVGGGAGGYYTQDQFKDIVNYAAERYIEVIPEIDMPGHTNAALASYGELNPDGQRKPMRTDIQVGYSTLMAQSEVTYAFVEDVIREVATISPSPYIHIGGDESNSTTASDYDYFIGRVTNIVNQYGKKVVGWDPSDTSSGTASDSILQNWHCTATTGTSAKAKGMKIIVSPANAYIDQKYYNDSPLGLSWRGFINTNKAYTWDPTDCISGANIYGTESTLWTETVVTQDNMDYLIYPRLIANAEVGWTSKSDRNWDDFKGRLIDQAVRMQNKGIKYFADPIVWVPPVVPINSEWKMDEGTGTTVADTSGYKNGTLVGGATWTTGKFGKAVNFNGSTGYMNLGGQEITGDWTVGVWVNGQSSTTRNEALISGQTSAIKINQWNKTGKVGFSIFGLKDYVFNYSIPSNQWTHLAFVGTNNGTSLYVNGILKETNPNKMNGPMTYVGVEVQPGTGTKTSYFKGSLDELKIFNRALNASEIAALIDTAPPGQGLTLMSITAPAHVTGVANGTAKTEAALGLPSNVELVTDAGSKNADVTWNVDAAGYDPALKTAQTFTVNGTVTLPAGVANPNNVALTTSISVSVLPAPIVPETTLTGLQQVAAGQTFNLTMGLTGVTQSVYQSVYAQDLTLHYDPVNLQLDSITSLKDGFQVIDRKETAPGQIRIMAASVGANVPAQGDLLTFKFTAKSVTQTTYSTTISVDNVVIANGQGNELQVNGASRELQIIKPVDKSLLNALIASAQAKHNAAVEGNEDGLYAIGAKAQLQSVIDTASATANDPNAAQQQVDSAKAVLEAAIQVFETMRITADVNGQGGVTIGDLAIVAGAYGKQPDQAGWNAKADVNKDGKIGIEDLAIVAKAILQ</sequence>
<evidence type="ECO:0000256" key="7">
    <source>
        <dbReference type="SAM" id="SignalP"/>
    </source>
</evidence>
<dbReference type="Pfam" id="PF00728">
    <property type="entry name" value="Glyco_hydro_20"/>
    <property type="match status" value="1"/>
</dbReference>
<keyword evidence="10" id="KW-1185">Reference proteome</keyword>
<dbReference type="CDD" id="cd08547">
    <property type="entry name" value="Type_II_cohesin"/>
    <property type="match status" value="1"/>
</dbReference>
<dbReference type="InterPro" id="IPR002102">
    <property type="entry name" value="Cohesin_dom"/>
</dbReference>
<dbReference type="SUPFAM" id="SSF51445">
    <property type="entry name" value="(Trans)glycosidases"/>
    <property type="match status" value="1"/>
</dbReference>
<dbReference type="Pfam" id="PF00963">
    <property type="entry name" value="Cohesin"/>
    <property type="match status" value="1"/>
</dbReference>
<dbReference type="Pfam" id="PF00404">
    <property type="entry name" value="Dockerin_1"/>
    <property type="match status" value="1"/>
</dbReference>
<protein>
    <recommendedName>
        <fullName evidence="3">beta-N-acetylhexosaminidase</fullName>
        <ecNumber evidence="3">3.2.1.52</ecNumber>
    </recommendedName>
    <alternativeName>
        <fullName evidence="6">Beta-N-acetylhexosaminidase</fullName>
    </alternativeName>
</protein>
<dbReference type="Gene3D" id="2.60.40.680">
    <property type="match status" value="1"/>
</dbReference>
<proteinExistence type="inferred from homology"/>
<dbReference type="CDD" id="cd06568">
    <property type="entry name" value="GH20_SpHex_like"/>
    <property type="match status" value="1"/>
</dbReference>
<evidence type="ECO:0000313" key="10">
    <source>
        <dbReference type="Proteomes" id="UP001519344"/>
    </source>
</evidence>
<dbReference type="InterPro" id="IPR002105">
    <property type="entry name" value="Dockerin_1_rpt"/>
</dbReference>
<comment type="similarity">
    <text evidence="2">Belongs to the glycosyl hydrolase 20 family.</text>
</comment>
<accession>A0ABS4I241</accession>
<evidence type="ECO:0000256" key="3">
    <source>
        <dbReference type="ARBA" id="ARBA00012663"/>
    </source>
</evidence>
<dbReference type="InterPro" id="IPR018247">
    <property type="entry name" value="EF_Hand_1_Ca_BS"/>
</dbReference>
<dbReference type="RefSeq" id="WP_205301052.1">
    <property type="nucleotide sequence ID" value="NZ_JAAOZR010000036.1"/>
</dbReference>
<dbReference type="PANTHER" id="PTHR22600">
    <property type="entry name" value="BETA-HEXOSAMINIDASE"/>
    <property type="match status" value="1"/>
</dbReference>
<dbReference type="EC" id="3.2.1.52" evidence="3"/>
<dbReference type="InterPro" id="IPR016134">
    <property type="entry name" value="Dockerin_dom"/>
</dbReference>
<dbReference type="InterPro" id="IPR008965">
    <property type="entry name" value="CBM2/CBM3_carb-bd_dom_sf"/>
</dbReference>
<dbReference type="InterPro" id="IPR017853">
    <property type="entry name" value="GH"/>
</dbReference>
<dbReference type="Gene3D" id="1.20.1270.90">
    <property type="entry name" value="AF1782-like"/>
    <property type="match status" value="1"/>
</dbReference>
<evidence type="ECO:0000256" key="2">
    <source>
        <dbReference type="ARBA" id="ARBA00006285"/>
    </source>
</evidence>
<dbReference type="Pfam" id="PF13385">
    <property type="entry name" value="Laminin_G_3"/>
    <property type="match status" value="1"/>
</dbReference>
<dbReference type="EMBL" id="JAGGKV010000011">
    <property type="protein sequence ID" value="MBP1964875.1"/>
    <property type="molecule type" value="Genomic_DNA"/>
</dbReference>
<evidence type="ECO:0000256" key="6">
    <source>
        <dbReference type="ARBA" id="ARBA00030512"/>
    </source>
</evidence>
<dbReference type="InterPro" id="IPR015883">
    <property type="entry name" value="Glyco_hydro_20_cat"/>
</dbReference>
<dbReference type="SUPFAM" id="SSF63446">
    <property type="entry name" value="Type I dockerin domain"/>
    <property type="match status" value="1"/>
</dbReference>
<keyword evidence="4" id="KW-0378">Hydrolase</keyword>
<evidence type="ECO:0000256" key="1">
    <source>
        <dbReference type="ARBA" id="ARBA00001231"/>
    </source>
</evidence>
<dbReference type="InterPro" id="IPR015882">
    <property type="entry name" value="HEX_bac_N"/>
</dbReference>
<dbReference type="PROSITE" id="PS51766">
    <property type="entry name" value="DOCKERIN"/>
    <property type="match status" value="1"/>
</dbReference>
<dbReference type="InterPro" id="IPR013320">
    <property type="entry name" value="ConA-like_dom_sf"/>
</dbReference>
<evidence type="ECO:0000313" key="9">
    <source>
        <dbReference type="EMBL" id="MBP1964875.1"/>
    </source>
</evidence>
<evidence type="ECO:0000256" key="4">
    <source>
        <dbReference type="ARBA" id="ARBA00022801"/>
    </source>
</evidence>
<dbReference type="Gene3D" id="1.10.1330.10">
    <property type="entry name" value="Dockerin domain"/>
    <property type="match status" value="1"/>
</dbReference>
<dbReference type="SUPFAM" id="SSF49899">
    <property type="entry name" value="Concanavalin A-like lectins/glucanases"/>
    <property type="match status" value="1"/>
</dbReference>
<dbReference type="PROSITE" id="PS00018">
    <property type="entry name" value="EF_HAND_1"/>
    <property type="match status" value="1"/>
</dbReference>
<dbReference type="InterPro" id="IPR036439">
    <property type="entry name" value="Dockerin_dom_sf"/>
</dbReference>
<dbReference type="CDD" id="cd14254">
    <property type="entry name" value="Dockerin_II"/>
    <property type="match status" value="1"/>
</dbReference>
<dbReference type="InterPro" id="IPR025705">
    <property type="entry name" value="Beta_hexosaminidase_sua/sub"/>
</dbReference>
<comment type="caution">
    <text evidence="9">The sequence shown here is derived from an EMBL/GenBank/DDBJ whole genome shotgun (WGS) entry which is preliminary data.</text>
</comment>
<keyword evidence="5" id="KW-0326">Glycosidase</keyword>
<dbReference type="Gene3D" id="2.60.120.200">
    <property type="match status" value="1"/>
</dbReference>
<feature type="chain" id="PRO_5046188939" description="beta-N-acetylhexosaminidase" evidence="7">
    <location>
        <begin position="33"/>
        <end position="1100"/>
    </location>
</feature>
<dbReference type="Proteomes" id="UP001519344">
    <property type="component" value="Unassembled WGS sequence"/>
</dbReference>
<dbReference type="Gene3D" id="3.20.20.80">
    <property type="entry name" value="Glycosidases"/>
    <property type="match status" value="1"/>
</dbReference>
<evidence type="ECO:0000256" key="5">
    <source>
        <dbReference type="ARBA" id="ARBA00023295"/>
    </source>
</evidence>
<dbReference type="PRINTS" id="PR00738">
    <property type="entry name" value="GLHYDRLASE20"/>
</dbReference>